<comment type="caution">
    <text evidence="1">The sequence shown here is derived from an EMBL/GenBank/DDBJ whole genome shotgun (WGS) entry which is preliminary data.</text>
</comment>
<gene>
    <name evidence="1" type="ORF">ABID27_001679</name>
</gene>
<evidence type="ECO:0000313" key="1">
    <source>
        <dbReference type="EMBL" id="MET3645036.1"/>
    </source>
</evidence>
<proteinExistence type="predicted"/>
<keyword evidence="2" id="KW-1185">Reference proteome</keyword>
<organism evidence="1 2">
    <name type="scientific">Streptococcus gallinaceus</name>
    <dbReference type="NCBI Taxonomy" id="165758"/>
    <lineage>
        <taxon>Bacteria</taxon>
        <taxon>Bacillati</taxon>
        <taxon>Bacillota</taxon>
        <taxon>Bacilli</taxon>
        <taxon>Lactobacillales</taxon>
        <taxon>Streptococcaceae</taxon>
        <taxon>Streptococcus</taxon>
    </lineage>
</organism>
<dbReference type="Proteomes" id="UP001549055">
    <property type="component" value="Unassembled WGS sequence"/>
</dbReference>
<accession>A0ABV2JM90</accession>
<reference evidence="1 2" key="1">
    <citation type="submission" date="2024-06" db="EMBL/GenBank/DDBJ databases">
        <title>Genomic Encyclopedia of Type Strains, Phase IV (KMG-IV): sequencing the most valuable type-strain genomes for metagenomic binning, comparative biology and taxonomic classification.</title>
        <authorList>
            <person name="Goeker M."/>
        </authorList>
    </citation>
    <scope>NUCLEOTIDE SEQUENCE [LARGE SCALE GENOMIC DNA]</scope>
    <source>
        <strain evidence="1 2">DSM 15349</strain>
    </source>
</reference>
<dbReference type="EMBL" id="JBEPMK010000006">
    <property type="protein sequence ID" value="MET3645036.1"/>
    <property type="molecule type" value="Genomic_DNA"/>
</dbReference>
<protein>
    <submittedName>
        <fullName evidence="1">Uncharacterized protein</fullName>
    </submittedName>
</protein>
<name>A0ABV2JM90_9STRE</name>
<evidence type="ECO:0000313" key="2">
    <source>
        <dbReference type="Proteomes" id="UP001549055"/>
    </source>
</evidence>
<sequence length="34" mass="4185">MIQMVIIGEYVIDFIEIREVFYERMERTNHHGQS</sequence>